<gene>
    <name evidence="2" type="ORF">H0H81_007100</name>
</gene>
<feature type="compositionally biased region" description="Polar residues" evidence="1">
    <location>
        <begin position="270"/>
        <end position="279"/>
    </location>
</feature>
<dbReference type="EMBL" id="JABCKI010001873">
    <property type="protein sequence ID" value="KAG5648273.1"/>
    <property type="molecule type" value="Genomic_DNA"/>
</dbReference>
<sequence>MASFHCKCKLYPDGHNVLKKDRILHNVTLKRLRDADIDAETTISTAPSLHLDSDESFSSLVDTMQSMNLEASQSVPRRVENSAVSLDRFISPSYLTKSQKETSDLMTALTLTDEGPNLSQQQSKLWSSSQEVHMSASMKISAQMRDVPLAEAQKSFQLVIEDSFRQTALHNKPPPTRPSRLIRACHLSTSSSKAAPSSASRPKLCSPTVSPAKPQSAWVRKSLQITGSVKEAATQILVNLNFPNGVYPAHECLRLLLESTSKTVRDASESLRSVTNSTPEVVEDKQKA</sequence>
<proteinExistence type="predicted"/>
<keyword evidence="3" id="KW-1185">Reference proteome</keyword>
<accession>A0A9P7GGP1</accession>
<organism evidence="2 3">
    <name type="scientific">Sphagnurus paluster</name>
    <dbReference type="NCBI Taxonomy" id="117069"/>
    <lineage>
        <taxon>Eukaryota</taxon>
        <taxon>Fungi</taxon>
        <taxon>Dikarya</taxon>
        <taxon>Basidiomycota</taxon>
        <taxon>Agaricomycotina</taxon>
        <taxon>Agaricomycetes</taxon>
        <taxon>Agaricomycetidae</taxon>
        <taxon>Agaricales</taxon>
        <taxon>Tricholomatineae</taxon>
        <taxon>Lyophyllaceae</taxon>
        <taxon>Sphagnurus</taxon>
    </lineage>
</organism>
<evidence type="ECO:0000313" key="3">
    <source>
        <dbReference type="Proteomes" id="UP000717328"/>
    </source>
</evidence>
<feature type="compositionally biased region" description="Low complexity" evidence="1">
    <location>
        <begin position="188"/>
        <end position="200"/>
    </location>
</feature>
<dbReference type="Proteomes" id="UP000717328">
    <property type="component" value="Unassembled WGS sequence"/>
</dbReference>
<name>A0A9P7GGP1_9AGAR</name>
<feature type="non-terminal residue" evidence="2">
    <location>
        <position position="288"/>
    </location>
</feature>
<dbReference type="AlphaFoldDB" id="A0A9P7GGP1"/>
<comment type="caution">
    <text evidence="2">The sequence shown here is derived from an EMBL/GenBank/DDBJ whole genome shotgun (WGS) entry which is preliminary data.</text>
</comment>
<evidence type="ECO:0000313" key="2">
    <source>
        <dbReference type="EMBL" id="KAG5648273.1"/>
    </source>
</evidence>
<reference evidence="2" key="1">
    <citation type="submission" date="2021-02" db="EMBL/GenBank/DDBJ databases">
        <authorList>
            <person name="Nieuwenhuis M."/>
            <person name="Van De Peppel L.J.J."/>
        </authorList>
    </citation>
    <scope>NUCLEOTIDE SEQUENCE</scope>
    <source>
        <strain evidence="2">D49</strain>
    </source>
</reference>
<feature type="region of interest" description="Disordered" evidence="1">
    <location>
        <begin position="188"/>
        <end position="211"/>
    </location>
</feature>
<reference evidence="2" key="2">
    <citation type="submission" date="2021-10" db="EMBL/GenBank/DDBJ databases">
        <title>Phylogenomics reveals ancestral predisposition of the termite-cultivated fungus Termitomyces towards a domesticated lifestyle.</title>
        <authorList>
            <person name="Auxier B."/>
            <person name="Grum-Grzhimaylo A."/>
            <person name="Cardenas M.E."/>
            <person name="Lodge J.D."/>
            <person name="Laessoe T."/>
            <person name="Pedersen O."/>
            <person name="Smith M.E."/>
            <person name="Kuyper T.W."/>
            <person name="Franco-Molano E.A."/>
            <person name="Baroni T.J."/>
            <person name="Aanen D.K."/>
        </authorList>
    </citation>
    <scope>NUCLEOTIDE SEQUENCE</scope>
    <source>
        <strain evidence="2">D49</strain>
    </source>
</reference>
<feature type="region of interest" description="Disordered" evidence="1">
    <location>
        <begin position="265"/>
        <end position="288"/>
    </location>
</feature>
<evidence type="ECO:0000256" key="1">
    <source>
        <dbReference type="SAM" id="MobiDB-lite"/>
    </source>
</evidence>
<protein>
    <submittedName>
        <fullName evidence="2">Uncharacterized protein</fullName>
    </submittedName>
</protein>